<feature type="domain" description="DUF7352" evidence="1">
    <location>
        <begin position="5"/>
        <end position="97"/>
    </location>
</feature>
<dbReference type="InterPro" id="IPR055776">
    <property type="entry name" value="DUF7352"/>
</dbReference>
<protein>
    <recommendedName>
        <fullName evidence="1">DUF7352 domain-containing protein</fullName>
    </recommendedName>
</protein>
<comment type="caution">
    <text evidence="2">The sequence shown here is derived from an EMBL/GenBank/DDBJ whole genome shotgun (WGS) entry which is preliminary data.</text>
</comment>
<dbReference type="Pfam" id="PF24043">
    <property type="entry name" value="DUF7352"/>
    <property type="match status" value="1"/>
</dbReference>
<evidence type="ECO:0000313" key="2">
    <source>
        <dbReference type="EMBL" id="GAA2990528.1"/>
    </source>
</evidence>
<name>A0ABN3XTH8_9ACTN</name>
<evidence type="ECO:0000313" key="3">
    <source>
        <dbReference type="Proteomes" id="UP001499930"/>
    </source>
</evidence>
<proteinExistence type="predicted"/>
<gene>
    <name evidence="2" type="ORF">GCM10017559_08190</name>
</gene>
<sequence>MASPTKTVHRHVVPVDDKVHWIPLTGNPCAVAAARMWGDLVVEFWVEHQGDETAIRRAFQVFGTGHPIPGSAKWYGTTARLEGMVWHLFEVYDAKETNDA</sequence>
<evidence type="ECO:0000259" key="1">
    <source>
        <dbReference type="Pfam" id="PF24043"/>
    </source>
</evidence>
<keyword evidence="3" id="KW-1185">Reference proteome</keyword>
<dbReference type="Proteomes" id="UP001499930">
    <property type="component" value="Unassembled WGS sequence"/>
</dbReference>
<accession>A0ABN3XTH8</accession>
<dbReference type="EMBL" id="BAAAWD010000004">
    <property type="protein sequence ID" value="GAA2990528.1"/>
    <property type="molecule type" value="Genomic_DNA"/>
</dbReference>
<reference evidence="2 3" key="1">
    <citation type="journal article" date="2019" name="Int. J. Syst. Evol. Microbiol.">
        <title>The Global Catalogue of Microorganisms (GCM) 10K type strain sequencing project: providing services to taxonomists for standard genome sequencing and annotation.</title>
        <authorList>
            <consortium name="The Broad Institute Genomics Platform"/>
            <consortium name="The Broad Institute Genome Sequencing Center for Infectious Disease"/>
            <person name="Wu L."/>
            <person name="Ma J."/>
        </authorList>
    </citation>
    <scope>NUCLEOTIDE SEQUENCE [LARGE SCALE GENOMIC DNA]</scope>
    <source>
        <strain evidence="2 3">JCM 3106</strain>
    </source>
</reference>
<dbReference type="RefSeq" id="WP_344888438.1">
    <property type="nucleotide sequence ID" value="NZ_BAAAWD010000004.1"/>
</dbReference>
<organism evidence="2 3">
    <name type="scientific">Streptosporangium longisporum</name>
    <dbReference type="NCBI Taxonomy" id="46187"/>
    <lineage>
        <taxon>Bacteria</taxon>
        <taxon>Bacillati</taxon>
        <taxon>Actinomycetota</taxon>
        <taxon>Actinomycetes</taxon>
        <taxon>Streptosporangiales</taxon>
        <taxon>Streptosporangiaceae</taxon>
        <taxon>Streptosporangium</taxon>
    </lineage>
</organism>